<feature type="compositionally biased region" description="Low complexity" evidence="1">
    <location>
        <begin position="48"/>
        <end position="59"/>
    </location>
</feature>
<organism evidence="3 4">
    <name type="scientific">Amanita thiersii Skay4041</name>
    <dbReference type="NCBI Taxonomy" id="703135"/>
    <lineage>
        <taxon>Eukaryota</taxon>
        <taxon>Fungi</taxon>
        <taxon>Dikarya</taxon>
        <taxon>Basidiomycota</taxon>
        <taxon>Agaricomycotina</taxon>
        <taxon>Agaricomycetes</taxon>
        <taxon>Agaricomycetidae</taxon>
        <taxon>Agaricales</taxon>
        <taxon>Pluteineae</taxon>
        <taxon>Amanitaceae</taxon>
        <taxon>Amanita</taxon>
    </lineage>
</organism>
<protein>
    <recommendedName>
        <fullName evidence="2">Ribosomal protein mS38 C-terminal domain-containing protein</fullName>
    </recommendedName>
</protein>
<dbReference type="Pfam" id="PF08213">
    <property type="entry name" value="COX24_C"/>
    <property type="match status" value="1"/>
</dbReference>
<feature type="compositionally biased region" description="Basic residues" evidence="1">
    <location>
        <begin position="295"/>
        <end position="323"/>
    </location>
</feature>
<dbReference type="InterPro" id="IPR013177">
    <property type="entry name" value="Ribosomal_mS38_C"/>
</dbReference>
<feature type="domain" description="Ribosomal protein mS38 C-terminal" evidence="2">
    <location>
        <begin position="290"/>
        <end position="323"/>
    </location>
</feature>
<dbReference type="STRING" id="703135.A0A2A9P0Z1"/>
<evidence type="ECO:0000256" key="1">
    <source>
        <dbReference type="SAM" id="MobiDB-lite"/>
    </source>
</evidence>
<feature type="compositionally biased region" description="Polar residues" evidence="1">
    <location>
        <begin position="114"/>
        <end position="130"/>
    </location>
</feature>
<accession>A0A2A9P0Z1</accession>
<feature type="region of interest" description="Disordered" evidence="1">
    <location>
        <begin position="1"/>
        <end position="130"/>
    </location>
</feature>
<evidence type="ECO:0000259" key="2">
    <source>
        <dbReference type="SMART" id="SM01155"/>
    </source>
</evidence>
<gene>
    <name evidence="3" type="ORF">AMATHDRAFT_423</name>
</gene>
<feature type="compositionally biased region" description="Low complexity" evidence="1">
    <location>
        <begin position="11"/>
        <end position="22"/>
    </location>
</feature>
<name>A0A2A9P0Z1_9AGAR</name>
<proteinExistence type="predicted"/>
<evidence type="ECO:0000313" key="4">
    <source>
        <dbReference type="Proteomes" id="UP000242287"/>
    </source>
</evidence>
<dbReference type="SMART" id="SM01155">
    <property type="entry name" value="DUF1713"/>
    <property type="match status" value="1"/>
</dbReference>
<dbReference type="Proteomes" id="UP000242287">
    <property type="component" value="Unassembled WGS sequence"/>
</dbReference>
<dbReference type="AlphaFoldDB" id="A0A2A9P0Z1"/>
<feature type="compositionally biased region" description="Low complexity" evidence="1">
    <location>
        <begin position="84"/>
        <end position="109"/>
    </location>
</feature>
<keyword evidence="4" id="KW-1185">Reference proteome</keyword>
<dbReference type="OrthoDB" id="3268560at2759"/>
<sequence>MSAVTRLIPASRRSYSSFFSSKPGGGRFFNSSKPPKPSVITAANRSSKAPAAPTKPGTPETSSNPQDGGVATKDGSIMRSATGDNVSDSVDLKSSSPSSSGNPSPSLSKDTADPTKTSEQLVDSPTNPSHIFSGSTTTTAWFSPTHPVVKSKEFKLHQFFSLYRPLLLLSNPSSIFQLASPATPLFSSPEPQSSRAIFTSDTTGLPEPPANLLTTIDNTALENAYQDYTETSTEADAEAARQLTRSLTMSRAGATIQWEETLRRLGLDVEMELERIVLREQMEKEWEEVLMDSTKRKRRKKMKKHKLKKRRKETRSTRLKIGR</sequence>
<dbReference type="EMBL" id="KZ301970">
    <property type="protein sequence ID" value="PFH54132.1"/>
    <property type="molecule type" value="Genomic_DNA"/>
</dbReference>
<feature type="region of interest" description="Disordered" evidence="1">
    <location>
        <begin position="294"/>
        <end position="323"/>
    </location>
</feature>
<reference evidence="3 4" key="1">
    <citation type="submission" date="2014-02" db="EMBL/GenBank/DDBJ databases">
        <title>Transposable element dynamics among asymbiotic and ectomycorrhizal Amanita fungi.</title>
        <authorList>
            <consortium name="DOE Joint Genome Institute"/>
            <person name="Hess J."/>
            <person name="Skrede I."/>
            <person name="Wolfe B."/>
            <person name="LaButti K."/>
            <person name="Ohm R.A."/>
            <person name="Grigoriev I.V."/>
            <person name="Pringle A."/>
        </authorList>
    </citation>
    <scope>NUCLEOTIDE SEQUENCE [LARGE SCALE GENOMIC DNA]</scope>
    <source>
        <strain evidence="3 4">SKay4041</strain>
    </source>
</reference>
<evidence type="ECO:0000313" key="3">
    <source>
        <dbReference type="EMBL" id="PFH54132.1"/>
    </source>
</evidence>